<organism evidence="6 7">
    <name type="scientific">Cytobacillus firmus DS1</name>
    <dbReference type="NCBI Taxonomy" id="1307436"/>
    <lineage>
        <taxon>Bacteria</taxon>
        <taxon>Bacillati</taxon>
        <taxon>Bacillota</taxon>
        <taxon>Bacilli</taxon>
        <taxon>Bacillales</taxon>
        <taxon>Bacillaceae</taxon>
        <taxon>Cytobacillus</taxon>
    </lineage>
</organism>
<feature type="transmembrane region" description="Helical" evidence="5">
    <location>
        <begin position="36"/>
        <end position="56"/>
    </location>
</feature>
<comment type="subcellular location">
    <subcellularLocation>
        <location evidence="5">Cell membrane</location>
        <topology evidence="5">Multi-pass membrane protein</topology>
    </subcellularLocation>
</comment>
<dbReference type="HAMAP" id="MF_01536">
    <property type="entry name" value="UPF0344"/>
    <property type="match status" value="1"/>
</dbReference>
<feature type="transmembrane region" description="Helical" evidence="5">
    <location>
        <begin position="6"/>
        <end position="24"/>
    </location>
</feature>
<evidence type="ECO:0000256" key="3">
    <source>
        <dbReference type="ARBA" id="ARBA00022989"/>
    </source>
</evidence>
<name>W7KYY7_CYTFI</name>
<keyword evidence="2 5" id="KW-0812">Transmembrane</keyword>
<reference evidence="6 7" key="2">
    <citation type="journal article" date="2016" name="Sci. Rep.">
        <title>A novel serine protease, Sep1, from Bacillus firmus DS-1 has nematicidal activity and degrades multiple intestinal-associated nematode proteins.</title>
        <authorList>
            <person name="Geng C."/>
            <person name="Nie X."/>
            <person name="Tang Z."/>
            <person name="Zhang Y."/>
            <person name="Lin J."/>
            <person name="Sun M."/>
            <person name="Peng D."/>
        </authorList>
    </citation>
    <scope>NUCLEOTIDE SEQUENCE [LARGE SCALE GENOMIC DNA]</scope>
    <source>
        <strain evidence="6 7">DS1</strain>
    </source>
</reference>
<dbReference type="Proteomes" id="UP000019270">
    <property type="component" value="Unassembled WGS sequence"/>
</dbReference>
<feature type="transmembrane region" description="Helical" evidence="5">
    <location>
        <begin position="93"/>
        <end position="118"/>
    </location>
</feature>
<sequence length="119" mass="13558">MIHAHITTWFLALVLFFIALMMHKSGKQKGLKVVHMILRLFYLLIIGTGVWILSSLNSIDLLYVLKSLVGIWVIAMFEMIIIRTVKGKKTSILWGQFIVALILVLYLGFVKLPLTFIAV</sequence>
<dbReference type="RefSeq" id="WP_035327086.1">
    <property type="nucleotide sequence ID" value="NZ_APVL01000002.1"/>
</dbReference>
<dbReference type="InterPro" id="IPR010899">
    <property type="entry name" value="UPF0344"/>
</dbReference>
<dbReference type="GO" id="GO:0005886">
    <property type="term" value="C:plasma membrane"/>
    <property type="evidence" value="ECO:0007669"/>
    <property type="project" value="UniProtKB-SubCell"/>
</dbReference>
<reference evidence="7" key="1">
    <citation type="submission" date="2013-03" db="EMBL/GenBank/DDBJ databases">
        <title>Draft genome sequence of Bacillus firmus DS1.</title>
        <authorList>
            <person name="Peng D."/>
            <person name="Zhu L."/>
            <person name="Sun M."/>
        </authorList>
    </citation>
    <scope>NUCLEOTIDE SEQUENCE [LARGE SCALE GENOMIC DNA]</scope>
    <source>
        <strain evidence="7">DS1</strain>
    </source>
</reference>
<protein>
    <recommendedName>
        <fullName evidence="5">UPF0344 protein PBF_03330</fullName>
    </recommendedName>
</protein>
<dbReference type="PATRIC" id="fig|1307436.3.peg.726"/>
<proteinExistence type="inferred from homology"/>
<evidence type="ECO:0000256" key="1">
    <source>
        <dbReference type="ARBA" id="ARBA00022475"/>
    </source>
</evidence>
<dbReference type="eggNOG" id="ENOG5032W2Q">
    <property type="taxonomic scope" value="Bacteria"/>
</dbReference>
<gene>
    <name evidence="6" type="ORF">PBF_03330</name>
</gene>
<feature type="transmembrane region" description="Helical" evidence="5">
    <location>
        <begin position="62"/>
        <end position="81"/>
    </location>
</feature>
<dbReference type="EMBL" id="APVL01000002">
    <property type="protein sequence ID" value="EWG12535.1"/>
    <property type="molecule type" value="Genomic_DNA"/>
</dbReference>
<evidence type="ECO:0000313" key="7">
    <source>
        <dbReference type="Proteomes" id="UP000019270"/>
    </source>
</evidence>
<keyword evidence="3 5" id="KW-1133">Transmembrane helix</keyword>
<dbReference type="Pfam" id="PF07457">
    <property type="entry name" value="DUF1516"/>
    <property type="match status" value="1"/>
</dbReference>
<evidence type="ECO:0000256" key="5">
    <source>
        <dbReference type="HAMAP-Rule" id="MF_01536"/>
    </source>
</evidence>
<comment type="similarity">
    <text evidence="5">Belongs to the UPF0344 family.</text>
</comment>
<comment type="caution">
    <text evidence="6">The sequence shown here is derived from an EMBL/GenBank/DDBJ whole genome shotgun (WGS) entry which is preliminary data.</text>
</comment>
<evidence type="ECO:0000313" key="6">
    <source>
        <dbReference type="EMBL" id="EWG12535.1"/>
    </source>
</evidence>
<dbReference type="AlphaFoldDB" id="W7KYY7"/>
<dbReference type="OrthoDB" id="2365314at2"/>
<keyword evidence="1 5" id="KW-1003">Cell membrane</keyword>
<evidence type="ECO:0000256" key="4">
    <source>
        <dbReference type="ARBA" id="ARBA00023136"/>
    </source>
</evidence>
<evidence type="ECO:0000256" key="2">
    <source>
        <dbReference type="ARBA" id="ARBA00022692"/>
    </source>
</evidence>
<accession>W7KYY7</accession>
<keyword evidence="4 5" id="KW-0472">Membrane</keyword>